<name>A0ABC9FZ07_9POAL</name>
<keyword evidence="3" id="KW-1185">Reference proteome</keyword>
<dbReference type="InterPro" id="IPR036047">
    <property type="entry name" value="F-box-like_dom_sf"/>
</dbReference>
<dbReference type="PANTHER" id="PTHR35828:SF23">
    <property type="entry name" value="F-BOX DOMAIN-CONTAINING PROTEIN"/>
    <property type="match status" value="1"/>
</dbReference>
<evidence type="ECO:0000313" key="3">
    <source>
        <dbReference type="Proteomes" id="UP001497457"/>
    </source>
</evidence>
<protein>
    <recommendedName>
        <fullName evidence="1">DUF7595 domain-containing protein</fullName>
    </recommendedName>
</protein>
<dbReference type="PANTHER" id="PTHR35828">
    <property type="entry name" value="OS08G0203800 PROTEIN-RELATED"/>
    <property type="match status" value="1"/>
</dbReference>
<dbReference type="InterPro" id="IPR056016">
    <property type="entry name" value="DUF7595"/>
</dbReference>
<proteinExistence type="predicted"/>
<evidence type="ECO:0000313" key="2">
    <source>
        <dbReference type="EMBL" id="CAL5084544.1"/>
    </source>
</evidence>
<feature type="domain" description="DUF7595" evidence="1">
    <location>
        <begin position="143"/>
        <end position="412"/>
    </location>
</feature>
<dbReference type="Proteomes" id="UP001497457">
    <property type="component" value="Chromosome 7b"/>
</dbReference>
<organism evidence="2 3">
    <name type="scientific">Urochloa decumbens</name>
    <dbReference type="NCBI Taxonomy" id="240449"/>
    <lineage>
        <taxon>Eukaryota</taxon>
        <taxon>Viridiplantae</taxon>
        <taxon>Streptophyta</taxon>
        <taxon>Embryophyta</taxon>
        <taxon>Tracheophyta</taxon>
        <taxon>Spermatophyta</taxon>
        <taxon>Magnoliopsida</taxon>
        <taxon>Liliopsida</taxon>
        <taxon>Poales</taxon>
        <taxon>Poaceae</taxon>
        <taxon>PACMAD clade</taxon>
        <taxon>Panicoideae</taxon>
        <taxon>Panicodae</taxon>
        <taxon>Paniceae</taxon>
        <taxon>Melinidinae</taxon>
        <taxon>Urochloa</taxon>
    </lineage>
</organism>
<evidence type="ECO:0000259" key="1">
    <source>
        <dbReference type="Pfam" id="PF24523"/>
    </source>
</evidence>
<dbReference type="SUPFAM" id="SSF81383">
    <property type="entry name" value="F-box domain"/>
    <property type="match status" value="1"/>
</dbReference>
<sequence>MAGGGGGAPRPPGVRRPRDQAASLPLDVIAAIAARSDPATLVRCAATCGDLRGRVADPGFRRRLRLRHADRFVPSLLRYFRSGSRTSTTTRSTCTWWTRPRPRCSPPAAAESFPPGPDGEPLLLYRSVSAREGLVLVECHELRLLRVCNLATGRSQTLPPGPAFLGYYALLVGDGEGGAAGRPFQVVKASLVFHQFQQSQHRLLVQTFSSELGVWGLCTEIRTPQIQGRQTCQPKVGRLLVVGDAVYWLCLTSSAGYVLKVCVRAAAAPRLTVTKLPERYPYNGGWRINHLLATMAPGGGSPPAVLVADTEKISAWTQSRHTARWNPQPQVVIRCEAISRFLDSVGEGRLLHMHQAEQVNLVWFAQRSGIVFIRMYNCFFWLDLQSKEIVRCSSDPEIRYKDVYDPCEMDLSTWVPTFSSIL</sequence>
<accession>A0ABC9FZ07</accession>
<reference evidence="2" key="1">
    <citation type="submission" date="2024-10" db="EMBL/GenBank/DDBJ databases">
        <authorList>
            <person name="Ryan C."/>
        </authorList>
    </citation>
    <scope>NUCLEOTIDE SEQUENCE [LARGE SCALE GENOMIC DNA]</scope>
</reference>
<dbReference type="Pfam" id="PF24523">
    <property type="entry name" value="DUF7595"/>
    <property type="match status" value="1"/>
</dbReference>
<dbReference type="EMBL" id="OZ075117">
    <property type="protein sequence ID" value="CAL5084544.1"/>
    <property type="molecule type" value="Genomic_DNA"/>
</dbReference>
<dbReference type="AlphaFoldDB" id="A0ABC9FZ07"/>
<gene>
    <name evidence="2" type="ORF">URODEC1_LOCUS110621</name>
</gene>